<evidence type="ECO:0000313" key="8">
    <source>
        <dbReference type="Proteomes" id="UP001516400"/>
    </source>
</evidence>
<keyword evidence="3 6" id="KW-0328">Glycosyltransferase</keyword>
<proteinExistence type="inferred from homology"/>
<evidence type="ECO:0000313" key="7">
    <source>
        <dbReference type="EMBL" id="KAL3267218.1"/>
    </source>
</evidence>
<gene>
    <name evidence="7" type="ORF">HHI36_011353</name>
</gene>
<name>A0ABD2MLF0_9CUCU</name>
<protein>
    <recommendedName>
        <fullName evidence="6">Glycosyltransferase family 92 protein</fullName>
        <ecNumber evidence="6">2.4.1.-</ecNumber>
    </recommendedName>
</protein>
<dbReference type="Proteomes" id="UP001516400">
    <property type="component" value="Unassembled WGS sequence"/>
</dbReference>
<evidence type="ECO:0000256" key="3">
    <source>
        <dbReference type="ARBA" id="ARBA00022676"/>
    </source>
</evidence>
<evidence type="ECO:0000256" key="2">
    <source>
        <dbReference type="ARBA" id="ARBA00007647"/>
    </source>
</evidence>
<accession>A0ABD2MLF0</accession>
<reference evidence="7 8" key="1">
    <citation type="journal article" date="2021" name="BMC Biol.">
        <title>Horizontally acquired antibacterial genes associated with adaptive radiation of ladybird beetles.</title>
        <authorList>
            <person name="Li H.S."/>
            <person name="Tang X.F."/>
            <person name="Huang Y.H."/>
            <person name="Xu Z.Y."/>
            <person name="Chen M.L."/>
            <person name="Du X.Y."/>
            <person name="Qiu B.Y."/>
            <person name="Chen P.T."/>
            <person name="Zhang W."/>
            <person name="Slipinski A."/>
            <person name="Escalona H.E."/>
            <person name="Waterhouse R.M."/>
            <person name="Zwick A."/>
            <person name="Pang H."/>
        </authorList>
    </citation>
    <scope>NUCLEOTIDE SEQUENCE [LARGE SCALE GENOMIC DNA]</scope>
    <source>
        <strain evidence="7">SYSU2018</strain>
    </source>
</reference>
<evidence type="ECO:0000256" key="1">
    <source>
        <dbReference type="ARBA" id="ARBA00004370"/>
    </source>
</evidence>
<evidence type="ECO:0000256" key="6">
    <source>
        <dbReference type="RuleBase" id="RU366017"/>
    </source>
</evidence>
<dbReference type="InterPro" id="IPR008166">
    <property type="entry name" value="Glyco_transf_92"/>
</dbReference>
<dbReference type="GO" id="GO:0016757">
    <property type="term" value="F:glycosyltransferase activity"/>
    <property type="evidence" value="ECO:0007669"/>
    <property type="project" value="UniProtKB-UniRule"/>
</dbReference>
<evidence type="ECO:0000256" key="4">
    <source>
        <dbReference type="ARBA" id="ARBA00022679"/>
    </source>
</evidence>
<sequence>MKKYQQLFLILFSLISLTLFLVYRHEYNRLHYILEVFNFFGTPCNFSELRNSEKVLEHYDWGQDPVWQEHDNYYTFSGFINESCVQVIALEVKGSKSPRKCFLWYENDGDPILGQMSSNVIANDHELQALIYICRFRSSEDLPYAVSFTSKPNYLVNKKVTLTKIENWPITIKTTVCVPPRKFSKREFVEFISFHRLIGVKYFIFYQNSIPNRLTKFLSNLAEVLDIQATFLHWNFPKFSSSVVENIIEKDCSLRTYKKSRTRVVLALNEYLIPLDSYSLLTLFDNNTYHSNFLDVPIQKICITSNDTFQPLAVQNKNILKDRELRVRKFNFNVEETKNTPHNNKFQMVINVYEYCSNLSGWRAQIQLFLDIQQI</sequence>
<keyword evidence="4 6" id="KW-0808">Transferase</keyword>
<comment type="subcellular location">
    <subcellularLocation>
        <location evidence="1">Membrane</location>
    </subcellularLocation>
</comment>
<keyword evidence="8" id="KW-1185">Reference proteome</keyword>
<dbReference type="Pfam" id="PF01697">
    <property type="entry name" value="Glyco_transf_92"/>
    <property type="match status" value="1"/>
</dbReference>
<keyword evidence="5" id="KW-0472">Membrane</keyword>
<dbReference type="AlphaFoldDB" id="A0ABD2MLF0"/>
<comment type="similarity">
    <text evidence="2 6">Belongs to the glycosyltransferase 92 family.</text>
</comment>
<dbReference type="EC" id="2.4.1.-" evidence="6"/>
<comment type="caution">
    <text evidence="7">The sequence shown here is derived from an EMBL/GenBank/DDBJ whole genome shotgun (WGS) entry which is preliminary data.</text>
</comment>
<dbReference type="EMBL" id="JABFTP020000001">
    <property type="protein sequence ID" value="KAL3267218.1"/>
    <property type="molecule type" value="Genomic_DNA"/>
</dbReference>
<evidence type="ECO:0000256" key="5">
    <source>
        <dbReference type="ARBA" id="ARBA00023136"/>
    </source>
</evidence>
<organism evidence="7 8">
    <name type="scientific">Cryptolaemus montrouzieri</name>
    <dbReference type="NCBI Taxonomy" id="559131"/>
    <lineage>
        <taxon>Eukaryota</taxon>
        <taxon>Metazoa</taxon>
        <taxon>Ecdysozoa</taxon>
        <taxon>Arthropoda</taxon>
        <taxon>Hexapoda</taxon>
        <taxon>Insecta</taxon>
        <taxon>Pterygota</taxon>
        <taxon>Neoptera</taxon>
        <taxon>Endopterygota</taxon>
        <taxon>Coleoptera</taxon>
        <taxon>Polyphaga</taxon>
        <taxon>Cucujiformia</taxon>
        <taxon>Coccinelloidea</taxon>
        <taxon>Coccinellidae</taxon>
        <taxon>Scymninae</taxon>
        <taxon>Scymnini</taxon>
        <taxon>Cryptolaemus</taxon>
    </lineage>
</organism>
<dbReference type="GO" id="GO:0016020">
    <property type="term" value="C:membrane"/>
    <property type="evidence" value="ECO:0007669"/>
    <property type="project" value="UniProtKB-SubCell"/>
</dbReference>